<evidence type="ECO:0000313" key="1">
    <source>
        <dbReference type="EMBL" id="KXV71408.1"/>
    </source>
</evidence>
<evidence type="ECO:0000313" key="2">
    <source>
        <dbReference type="Proteomes" id="UP000075312"/>
    </source>
</evidence>
<dbReference type="Proteomes" id="UP000075312">
    <property type="component" value="Unassembled WGS sequence"/>
</dbReference>
<gene>
    <name evidence="1" type="ORF">AD952_09300</name>
</gene>
<dbReference type="EMBL" id="LHZY01000026">
    <property type="protein sequence ID" value="KXV71408.1"/>
    <property type="molecule type" value="Genomic_DNA"/>
</dbReference>
<dbReference type="Pfam" id="PF13384">
    <property type="entry name" value="HTH_23"/>
    <property type="match status" value="1"/>
</dbReference>
<proteinExistence type="predicted"/>
<dbReference type="AlphaFoldDB" id="A0A149UU00"/>
<dbReference type="RefSeq" id="WP_062142509.1">
    <property type="nucleotide sequence ID" value="NZ_LHZY01000026.1"/>
</dbReference>
<dbReference type="PATRIC" id="fig|178900.6.peg.2649"/>
<reference evidence="1 2" key="1">
    <citation type="submission" date="2015-06" db="EMBL/GenBank/DDBJ databases">
        <title>Improved classification and identification of acetic acid bacteria using matrix-assisted laser desorption/ionization time-of-flight mass spectrometry; Gluconobacter nephelii and Gluconobacter uchimurae are later heterotypic synonyms of Gluconobacter japonicus and Gluconobacter oxydans, respectively.</title>
        <authorList>
            <person name="Li L."/>
            <person name="Cleenwerck I."/>
            <person name="De Vuyst L."/>
            <person name="Vandamme P."/>
        </authorList>
    </citation>
    <scope>NUCLEOTIDE SEQUENCE [LARGE SCALE GENOMIC DNA]</scope>
    <source>
        <strain evidence="1 2">LMG 1608</strain>
    </source>
</reference>
<protein>
    <submittedName>
        <fullName evidence="1">Uncharacterized protein</fullName>
    </submittedName>
</protein>
<comment type="caution">
    <text evidence="1">The sequence shown here is derived from an EMBL/GenBank/DDBJ whole genome shotgun (WGS) entry which is preliminary data.</text>
</comment>
<accession>A0A149UU00</accession>
<organism evidence="1 2">
    <name type="scientific">Acetobacter cerevisiae</name>
    <dbReference type="NCBI Taxonomy" id="178900"/>
    <lineage>
        <taxon>Bacteria</taxon>
        <taxon>Pseudomonadati</taxon>
        <taxon>Pseudomonadota</taxon>
        <taxon>Alphaproteobacteria</taxon>
        <taxon>Acetobacterales</taxon>
        <taxon>Acetobacteraceae</taxon>
        <taxon>Acetobacter</taxon>
    </lineage>
</organism>
<dbReference type="Gene3D" id="1.10.10.60">
    <property type="entry name" value="Homeodomain-like"/>
    <property type="match status" value="1"/>
</dbReference>
<name>A0A149UU00_9PROT</name>
<sequence length="107" mass="12129">MIRLHRTSSKTAQTEARKARMASAVAMRRDGLTQQQISVELNVNVCTIQRYLKDHKGKSGPQPRAEPKPKPRMFRRHCLCCNTKIAVESPYLRMCSTCRGNARGAML</sequence>